<comment type="caution">
    <text evidence="1">The sequence shown here is derived from an EMBL/GenBank/DDBJ whole genome shotgun (WGS) entry which is preliminary data.</text>
</comment>
<evidence type="ECO:0000313" key="1">
    <source>
        <dbReference type="EMBL" id="RXH75474.1"/>
    </source>
</evidence>
<gene>
    <name evidence="1" type="ORF">DVH24_030195</name>
</gene>
<dbReference type="AlphaFoldDB" id="A0A498HZC4"/>
<accession>A0A498HZC4</accession>
<name>A0A498HZC4_MALDO</name>
<organism evidence="1 2">
    <name type="scientific">Malus domestica</name>
    <name type="common">Apple</name>
    <name type="synonym">Pyrus malus</name>
    <dbReference type="NCBI Taxonomy" id="3750"/>
    <lineage>
        <taxon>Eukaryota</taxon>
        <taxon>Viridiplantae</taxon>
        <taxon>Streptophyta</taxon>
        <taxon>Embryophyta</taxon>
        <taxon>Tracheophyta</taxon>
        <taxon>Spermatophyta</taxon>
        <taxon>Magnoliopsida</taxon>
        <taxon>eudicotyledons</taxon>
        <taxon>Gunneridae</taxon>
        <taxon>Pentapetalae</taxon>
        <taxon>rosids</taxon>
        <taxon>fabids</taxon>
        <taxon>Rosales</taxon>
        <taxon>Rosaceae</taxon>
        <taxon>Amygdaloideae</taxon>
        <taxon>Maleae</taxon>
        <taxon>Malus</taxon>
    </lineage>
</organism>
<dbReference type="Proteomes" id="UP000290289">
    <property type="component" value="Chromosome 15"/>
</dbReference>
<keyword evidence="2" id="KW-1185">Reference proteome</keyword>
<protein>
    <submittedName>
        <fullName evidence="1">Uncharacterized protein</fullName>
    </submittedName>
</protein>
<sequence>SLWRNRYALVYLKLLTYGYLALNLSGSCINNNIMNTLSGAVIEYRCESYPRFQVIPEGLHLCNFADMFLTDLILKHGFAASAIWMKQMVKEISYEEKANVSHVEIKIIESKGLDEKSSPVDIVMFRLAKSVVGINQTTHSVGLDDIELDA</sequence>
<feature type="non-terminal residue" evidence="1">
    <location>
        <position position="1"/>
    </location>
</feature>
<dbReference type="EMBL" id="RDQH01000341">
    <property type="protein sequence ID" value="RXH75474.1"/>
    <property type="molecule type" value="Genomic_DNA"/>
</dbReference>
<proteinExistence type="predicted"/>
<reference evidence="1 2" key="1">
    <citation type="submission" date="2018-10" db="EMBL/GenBank/DDBJ databases">
        <title>A high-quality apple genome assembly.</title>
        <authorList>
            <person name="Hu J."/>
        </authorList>
    </citation>
    <scope>NUCLEOTIDE SEQUENCE [LARGE SCALE GENOMIC DNA]</scope>
    <source>
        <strain evidence="2">cv. HFTH1</strain>
        <tissue evidence="1">Young leaf</tissue>
    </source>
</reference>
<evidence type="ECO:0000313" key="2">
    <source>
        <dbReference type="Proteomes" id="UP000290289"/>
    </source>
</evidence>